<evidence type="ECO:0000256" key="7">
    <source>
        <dbReference type="ARBA" id="ARBA00022842"/>
    </source>
</evidence>
<dbReference type="SUPFAM" id="SSF52210">
    <property type="entry name" value="Succinyl-CoA synthetase domains"/>
    <property type="match status" value="1"/>
</dbReference>
<comment type="catalytic activity">
    <reaction evidence="8">
        <text>succinate + ATP + CoA = succinyl-CoA + ADP + phosphate</text>
        <dbReference type="Rhea" id="RHEA:17661"/>
        <dbReference type="ChEBI" id="CHEBI:30031"/>
        <dbReference type="ChEBI" id="CHEBI:30616"/>
        <dbReference type="ChEBI" id="CHEBI:43474"/>
        <dbReference type="ChEBI" id="CHEBI:57287"/>
        <dbReference type="ChEBI" id="CHEBI:57292"/>
        <dbReference type="ChEBI" id="CHEBI:456216"/>
        <dbReference type="EC" id="6.2.1.5"/>
    </reaction>
</comment>
<dbReference type="UniPathway" id="UPA00223">
    <property type="reaction ID" value="UER00999"/>
</dbReference>
<evidence type="ECO:0000256" key="6">
    <source>
        <dbReference type="ARBA" id="ARBA00022840"/>
    </source>
</evidence>
<comment type="function">
    <text evidence="8">Succinyl-CoA synthetase functions in the citric acid cycle (TCA), coupling the hydrolysis of succinyl-CoA to the synthesis of either ATP or GTP and thus represents the only step of substrate-level phosphorylation in the TCA. The beta subunit provides nucleotide specificity of the enzyme and binds the substrate succinate, while the binding sites for coenzyme A and phosphate are found in the alpha subunit.</text>
</comment>
<evidence type="ECO:0000256" key="4">
    <source>
        <dbReference type="ARBA" id="ARBA00022723"/>
    </source>
</evidence>
<feature type="binding site" evidence="8">
    <location>
        <position position="99"/>
    </location>
    <ligand>
        <name>ATP</name>
        <dbReference type="ChEBI" id="CHEBI:30616"/>
    </ligand>
</feature>
<evidence type="ECO:0000256" key="2">
    <source>
        <dbReference type="ARBA" id="ARBA00022532"/>
    </source>
</evidence>
<dbReference type="EC" id="6.2.1.5" evidence="8"/>
<gene>
    <name evidence="8 10" type="primary">sucC</name>
    <name evidence="10" type="ORF">IX83_05060</name>
</gene>
<evidence type="ECO:0000313" key="10">
    <source>
        <dbReference type="EMBL" id="AIL32761.1"/>
    </source>
</evidence>
<dbReference type="PANTHER" id="PTHR11815:SF10">
    <property type="entry name" value="SUCCINATE--COA LIGASE [GDP-FORMING] SUBUNIT BETA, MITOCHONDRIAL"/>
    <property type="match status" value="1"/>
</dbReference>
<keyword evidence="5 8" id="KW-0547">Nucleotide-binding</keyword>
<feature type="binding site" evidence="8">
    <location>
        <position position="199"/>
    </location>
    <ligand>
        <name>Mg(2+)</name>
        <dbReference type="ChEBI" id="CHEBI:18420"/>
    </ligand>
</feature>
<dbReference type="Gene3D" id="3.30.1490.20">
    <property type="entry name" value="ATP-grasp fold, A domain"/>
    <property type="match status" value="1"/>
</dbReference>
<comment type="subunit">
    <text evidence="8">Heterotetramer of two alpha and two beta subunits.</text>
</comment>
<feature type="binding site" evidence="8">
    <location>
        <position position="102"/>
    </location>
    <ligand>
        <name>ATP</name>
        <dbReference type="ChEBI" id="CHEBI:30616"/>
    </ligand>
</feature>
<dbReference type="InterPro" id="IPR013650">
    <property type="entry name" value="ATP-grasp_succ-CoA_synth-type"/>
</dbReference>
<reference evidence="10 11" key="1">
    <citation type="journal article" date="2014" name="BMC Genomics">
        <title>A genomic perspective on a new bacterial genus and species from the Alcaligenaceae family, Basilea psittacipulmonis.</title>
        <authorList>
            <person name="Whiteson K.L."/>
            <person name="Hernandez D."/>
            <person name="Lazarevic V."/>
            <person name="Gaia N."/>
            <person name="Farinelli L."/>
            <person name="Francois P."/>
            <person name="Pilo P."/>
            <person name="Frey J."/>
            <person name="Schrenzel J."/>
        </authorList>
    </citation>
    <scope>NUCLEOTIDE SEQUENCE [LARGE SCALE GENOMIC DNA]</scope>
    <source>
        <strain evidence="10 11">DSM 24701</strain>
    </source>
</reference>
<dbReference type="NCBIfam" id="TIGR01016">
    <property type="entry name" value="sucCoAbeta"/>
    <property type="match status" value="1"/>
</dbReference>
<dbReference type="PROSITE" id="PS01217">
    <property type="entry name" value="SUCCINYL_COA_LIG_3"/>
    <property type="match status" value="1"/>
</dbReference>
<name>A0A077DF71_9BURK</name>
<comment type="pathway">
    <text evidence="8">Carbohydrate metabolism; tricarboxylic acid cycle; succinate from succinyl-CoA (ligase route): step 1/1.</text>
</comment>
<dbReference type="AlphaFoldDB" id="A0A077DF71"/>
<dbReference type="PIRSF" id="PIRSF001554">
    <property type="entry name" value="SucCS_beta"/>
    <property type="match status" value="1"/>
</dbReference>
<organism evidence="10 11">
    <name type="scientific">Basilea psittacipulmonis DSM 24701</name>
    <dbReference type="NCBI Taxonomy" id="1072685"/>
    <lineage>
        <taxon>Bacteria</taxon>
        <taxon>Pseudomonadati</taxon>
        <taxon>Pseudomonadota</taxon>
        <taxon>Betaproteobacteria</taxon>
        <taxon>Burkholderiales</taxon>
        <taxon>Alcaligenaceae</taxon>
        <taxon>Basilea</taxon>
    </lineage>
</organism>
<keyword evidence="4 8" id="KW-0479">Metal-binding</keyword>
<dbReference type="Pfam" id="PF00549">
    <property type="entry name" value="Ligase_CoA"/>
    <property type="match status" value="1"/>
</dbReference>
<dbReference type="PANTHER" id="PTHR11815">
    <property type="entry name" value="SUCCINYL-COA SYNTHETASE BETA CHAIN"/>
    <property type="match status" value="1"/>
</dbReference>
<dbReference type="NCBIfam" id="NF001913">
    <property type="entry name" value="PRK00696.1"/>
    <property type="match status" value="1"/>
</dbReference>
<feature type="binding site" evidence="8">
    <location>
        <position position="213"/>
    </location>
    <ligand>
        <name>Mg(2+)</name>
        <dbReference type="ChEBI" id="CHEBI:18420"/>
    </ligand>
</feature>
<evidence type="ECO:0000259" key="9">
    <source>
        <dbReference type="PROSITE" id="PS50975"/>
    </source>
</evidence>
<feature type="domain" description="ATP-grasp" evidence="9">
    <location>
        <begin position="9"/>
        <end position="231"/>
    </location>
</feature>
<dbReference type="KEGG" id="bpsi:IX83_05060"/>
<feature type="binding site" evidence="8">
    <location>
        <position position="107"/>
    </location>
    <ligand>
        <name>ATP</name>
        <dbReference type="ChEBI" id="CHEBI:30616"/>
    </ligand>
</feature>
<dbReference type="InterPro" id="IPR013815">
    <property type="entry name" value="ATP_grasp_subdomain_1"/>
</dbReference>
<dbReference type="GO" id="GO:0004775">
    <property type="term" value="F:succinate-CoA ligase (ADP-forming) activity"/>
    <property type="evidence" value="ECO:0007669"/>
    <property type="project" value="UniProtKB-UniRule"/>
</dbReference>
<dbReference type="OrthoDB" id="9802602at2"/>
<dbReference type="RefSeq" id="WP_038499829.1">
    <property type="nucleotide sequence ID" value="NZ_AFWK01000045.1"/>
</dbReference>
<dbReference type="FunFam" id="3.30.470.20:FF:000002">
    <property type="entry name" value="Succinate--CoA ligase [ADP-forming] subunit beta"/>
    <property type="match status" value="1"/>
</dbReference>
<evidence type="ECO:0000256" key="8">
    <source>
        <dbReference type="HAMAP-Rule" id="MF_00558"/>
    </source>
</evidence>
<dbReference type="PROSITE" id="PS50975">
    <property type="entry name" value="ATP_GRASP"/>
    <property type="match status" value="1"/>
</dbReference>
<proteinExistence type="inferred from homology"/>
<comment type="similarity">
    <text evidence="1 8">Belongs to the succinate/malate CoA ligase beta subunit family.</text>
</comment>
<dbReference type="FunFam" id="3.40.50.261:FF:000001">
    <property type="entry name" value="Succinate--CoA ligase [ADP-forming] subunit beta"/>
    <property type="match status" value="1"/>
</dbReference>
<dbReference type="InterPro" id="IPR017866">
    <property type="entry name" value="Succ-CoA_synthase_bsu_CS"/>
</dbReference>
<dbReference type="STRING" id="1072685.IX83_05060"/>
<dbReference type="GO" id="GO:0005524">
    <property type="term" value="F:ATP binding"/>
    <property type="evidence" value="ECO:0007669"/>
    <property type="project" value="UniProtKB-UniRule"/>
</dbReference>
<accession>A0A077DF71</accession>
<dbReference type="GO" id="GO:0006104">
    <property type="term" value="P:succinyl-CoA metabolic process"/>
    <property type="evidence" value="ECO:0007669"/>
    <property type="project" value="TreeGrafter"/>
</dbReference>
<dbReference type="FunFam" id="3.30.1490.20:FF:000002">
    <property type="entry name" value="Succinate--CoA ligase [ADP-forming] subunit beta"/>
    <property type="match status" value="1"/>
</dbReference>
<dbReference type="SUPFAM" id="SSF56059">
    <property type="entry name" value="Glutathione synthetase ATP-binding domain-like"/>
    <property type="match status" value="1"/>
</dbReference>
<dbReference type="GO" id="GO:0004776">
    <property type="term" value="F:succinate-CoA ligase (GDP-forming) activity"/>
    <property type="evidence" value="ECO:0007669"/>
    <property type="project" value="RHEA"/>
</dbReference>
<evidence type="ECO:0000256" key="3">
    <source>
        <dbReference type="ARBA" id="ARBA00022598"/>
    </source>
</evidence>
<dbReference type="EMBL" id="CP009238">
    <property type="protein sequence ID" value="AIL32761.1"/>
    <property type="molecule type" value="Genomic_DNA"/>
</dbReference>
<dbReference type="Gene3D" id="3.30.470.20">
    <property type="entry name" value="ATP-grasp fold, B domain"/>
    <property type="match status" value="1"/>
</dbReference>
<feature type="binding site" evidence="8">
    <location>
        <begin position="321"/>
        <end position="323"/>
    </location>
    <ligand>
        <name>substrate</name>
        <note>ligand shared with subunit alpha</note>
    </ligand>
</feature>
<feature type="binding site" evidence="8">
    <location>
        <position position="264"/>
    </location>
    <ligand>
        <name>substrate</name>
        <note>ligand shared with subunit alpha</note>
    </ligand>
</feature>
<dbReference type="Proteomes" id="UP000028945">
    <property type="component" value="Chromosome"/>
</dbReference>
<evidence type="ECO:0000256" key="5">
    <source>
        <dbReference type="ARBA" id="ARBA00022741"/>
    </source>
</evidence>
<keyword evidence="3 8" id="KW-0436">Ligase</keyword>
<feature type="binding site" evidence="8">
    <location>
        <position position="46"/>
    </location>
    <ligand>
        <name>ATP</name>
        <dbReference type="ChEBI" id="CHEBI:30616"/>
    </ligand>
</feature>
<sequence>MKIHEYQGKELLRKFGVSVPRGYPAFSVEEAIEAAEKLGGSVWVVKAQIHAGGRGKGGGVKVAKSMDEVRQYASEILGMQLVTHQTGPKGQKVRRLLIEEGADIKKEYYVGIVTDRASQKVCVMASSEGGMEIEEVAAKTPEKILKVFVDPIVGFERKDAVELAKGIGVPDASVEKAANQFEKLYTTYQETDASLAEINPLILDGKGDIIALDAKFNFDSNALFRHPEIVEYRDLDEEDPNEIEASKYDLAYIQLDGNIGCLVNGAGLAMATMDTIKLFGGDPANFLDVGGGATVEKVTAAFEIMLKNKGVKAILVNIFGGIMRCDVIAEGVVAACKAVNLSVPLVVRMKGTNEELGKKILADSGLPIISADTMAEAATKVVAAVK</sequence>
<dbReference type="GO" id="GO:0000287">
    <property type="term" value="F:magnesium ion binding"/>
    <property type="evidence" value="ECO:0007669"/>
    <property type="project" value="UniProtKB-UniRule"/>
</dbReference>
<feature type="binding site" evidence="8">
    <location>
        <begin position="53"/>
        <end position="55"/>
    </location>
    <ligand>
        <name>ATP</name>
        <dbReference type="ChEBI" id="CHEBI:30616"/>
    </ligand>
</feature>
<dbReference type="InterPro" id="IPR011761">
    <property type="entry name" value="ATP-grasp"/>
</dbReference>
<comment type="catalytic activity">
    <reaction evidence="8">
        <text>GTP + succinate + CoA = succinyl-CoA + GDP + phosphate</text>
        <dbReference type="Rhea" id="RHEA:22120"/>
        <dbReference type="ChEBI" id="CHEBI:30031"/>
        <dbReference type="ChEBI" id="CHEBI:37565"/>
        <dbReference type="ChEBI" id="CHEBI:43474"/>
        <dbReference type="ChEBI" id="CHEBI:57287"/>
        <dbReference type="ChEBI" id="CHEBI:57292"/>
        <dbReference type="ChEBI" id="CHEBI:58189"/>
    </reaction>
</comment>
<keyword evidence="2 8" id="KW-0816">Tricarboxylic acid cycle</keyword>
<dbReference type="GO" id="GO:0005829">
    <property type="term" value="C:cytosol"/>
    <property type="evidence" value="ECO:0007669"/>
    <property type="project" value="TreeGrafter"/>
</dbReference>
<dbReference type="InterPro" id="IPR005809">
    <property type="entry name" value="Succ_CoA_ligase-like_bsu"/>
</dbReference>
<evidence type="ECO:0000256" key="1">
    <source>
        <dbReference type="ARBA" id="ARBA00009182"/>
    </source>
</evidence>
<dbReference type="GO" id="GO:0006099">
    <property type="term" value="P:tricarboxylic acid cycle"/>
    <property type="evidence" value="ECO:0007669"/>
    <property type="project" value="UniProtKB-UniRule"/>
</dbReference>
<dbReference type="InterPro" id="IPR016102">
    <property type="entry name" value="Succinyl-CoA_synth-like"/>
</dbReference>
<dbReference type="Gene3D" id="3.40.50.261">
    <property type="entry name" value="Succinyl-CoA synthetase domains"/>
    <property type="match status" value="1"/>
</dbReference>
<keyword evidence="11" id="KW-1185">Reference proteome</keyword>
<dbReference type="InterPro" id="IPR005811">
    <property type="entry name" value="SUCC_ACL_C"/>
</dbReference>
<comment type="cofactor">
    <cofactor evidence="8">
        <name>Mg(2+)</name>
        <dbReference type="ChEBI" id="CHEBI:18420"/>
    </cofactor>
    <text evidence="8">Binds 1 Mg(2+) ion per subunit.</text>
</comment>
<dbReference type="HAMAP" id="MF_00558">
    <property type="entry name" value="Succ_CoA_beta"/>
    <property type="match status" value="1"/>
</dbReference>
<keyword evidence="6 8" id="KW-0067">ATP-binding</keyword>
<dbReference type="GO" id="GO:0042709">
    <property type="term" value="C:succinate-CoA ligase complex"/>
    <property type="evidence" value="ECO:0007669"/>
    <property type="project" value="TreeGrafter"/>
</dbReference>
<evidence type="ECO:0000313" key="11">
    <source>
        <dbReference type="Proteomes" id="UP000028945"/>
    </source>
</evidence>
<dbReference type="Pfam" id="PF08442">
    <property type="entry name" value="ATP-grasp_2"/>
    <property type="match status" value="1"/>
</dbReference>
<dbReference type="HOGENOM" id="CLU_037430_0_2_4"/>
<protein>
    <recommendedName>
        <fullName evidence="8">Succinate--CoA ligase [ADP-forming] subunit beta</fullName>
        <ecNumber evidence="8">6.2.1.5</ecNumber>
    </recommendedName>
    <alternativeName>
        <fullName evidence="8">Succinyl-CoA synthetase subunit beta</fullName>
        <shortName evidence="8">SCS-beta</shortName>
    </alternativeName>
</protein>
<dbReference type="eggNOG" id="COG0045">
    <property type="taxonomic scope" value="Bacteria"/>
</dbReference>
<keyword evidence="7 8" id="KW-0460">Magnesium</keyword>